<dbReference type="AlphaFoldDB" id="A0A369XKM2"/>
<evidence type="ECO:0000256" key="2">
    <source>
        <dbReference type="ARBA" id="ARBA00005011"/>
    </source>
</evidence>
<dbReference type="InterPro" id="IPR015421">
    <property type="entry name" value="PyrdxlP-dep_Trfase_major"/>
</dbReference>
<dbReference type="Proteomes" id="UP000253831">
    <property type="component" value="Unassembled WGS sequence"/>
</dbReference>
<dbReference type="GO" id="GO:0000105">
    <property type="term" value="P:L-histidine biosynthetic process"/>
    <property type="evidence" value="ECO:0007669"/>
    <property type="project" value="UniProtKB-UniRule"/>
</dbReference>
<dbReference type="InterPro" id="IPR005861">
    <property type="entry name" value="HisP_aminotrans"/>
</dbReference>
<keyword evidence="9" id="KW-0028">Amino-acid biosynthesis</keyword>
<comment type="catalytic activity">
    <reaction evidence="8 9">
        <text>L-histidinol phosphate + 2-oxoglutarate = 3-(imidazol-4-yl)-2-oxopropyl phosphate + L-glutamate</text>
        <dbReference type="Rhea" id="RHEA:23744"/>
        <dbReference type="ChEBI" id="CHEBI:16810"/>
        <dbReference type="ChEBI" id="CHEBI:29985"/>
        <dbReference type="ChEBI" id="CHEBI:57766"/>
        <dbReference type="ChEBI" id="CHEBI:57980"/>
        <dbReference type="EC" id="2.6.1.9"/>
    </reaction>
</comment>
<organism evidence="11 12">
    <name type="scientific">Candidatus Accumulibacter meliphilus</name>
    <dbReference type="NCBI Taxonomy" id="2211374"/>
    <lineage>
        <taxon>Bacteria</taxon>
        <taxon>Pseudomonadati</taxon>
        <taxon>Pseudomonadota</taxon>
        <taxon>Betaproteobacteria</taxon>
        <taxon>Candidatus Accumulibacter</taxon>
    </lineage>
</organism>
<evidence type="ECO:0000313" key="11">
    <source>
        <dbReference type="EMBL" id="RDE49965.1"/>
    </source>
</evidence>
<evidence type="ECO:0000256" key="5">
    <source>
        <dbReference type="ARBA" id="ARBA00022576"/>
    </source>
</evidence>
<dbReference type="PANTHER" id="PTHR43643">
    <property type="entry name" value="HISTIDINOL-PHOSPHATE AMINOTRANSFERASE 2"/>
    <property type="match status" value="1"/>
</dbReference>
<evidence type="ECO:0000256" key="9">
    <source>
        <dbReference type="HAMAP-Rule" id="MF_01023"/>
    </source>
</evidence>
<comment type="subunit">
    <text evidence="4 9">Homodimer.</text>
</comment>
<keyword evidence="7 9" id="KW-0663">Pyridoxal phosphate</keyword>
<comment type="cofactor">
    <cofactor evidence="1 9">
        <name>pyridoxal 5'-phosphate</name>
        <dbReference type="ChEBI" id="CHEBI:597326"/>
    </cofactor>
</comment>
<feature type="domain" description="Aminotransferase class I/classII large" evidence="10">
    <location>
        <begin position="36"/>
        <end position="358"/>
    </location>
</feature>
<comment type="similarity">
    <text evidence="3 9">Belongs to the class-II pyridoxal-phosphate-dependent aminotransferase family. Histidinol-phosphate aminotransferase subfamily.</text>
</comment>
<dbReference type="Gene3D" id="3.90.1150.10">
    <property type="entry name" value="Aspartate Aminotransferase, domain 1"/>
    <property type="match status" value="1"/>
</dbReference>
<proteinExistence type="inferred from homology"/>
<dbReference type="InterPro" id="IPR015422">
    <property type="entry name" value="PyrdxlP-dep_Trfase_small"/>
</dbReference>
<dbReference type="InterPro" id="IPR050106">
    <property type="entry name" value="HistidinolP_aminotransfase"/>
</dbReference>
<gene>
    <name evidence="9" type="primary">hisC</name>
    <name evidence="11" type="ORF">DVS81_14040</name>
</gene>
<keyword evidence="9" id="KW-0368">Histidine biosynthesis</keyword>
<dbReference type="CDD" id="cd00609">
    <property type="entry name" value="AAT_like"/>
    <property type="match status" value="1"/>
</dbReference>
<sequence length="362" mass="39036">MPLHEQSLPYIRSISPYQPGKPITQLARELGLDVEKIVKLASNENPLGMSPKAQVAVAAAIAGLSRYPDDFALKQALAERTGLGMEHIVLGNGSNDVLDLVARVFLAPGRSAIFAQFAFAVYPLATIAAGSEPIAVAASDYGHDLDAMLAAIRPDTRLIWIANPNNPTGTFLPYAQLKLFLQAVPGDVVVVLDEAYNEYLPPAERVDTTAWLGEHANLVITRTFSKIYGMAGLRIGYALCSAAIADLMNRVRQPFNCNNLALAAAVAALDDYEFVARSYALNRAGMEQIVAGLKRLACRHIPSHANFVTFCVPDAAAVNHKLLTNGVIVRPIAAYGMPDWLRVTIGSERENGRFLDALEGSL</sequence>
<dbReference type="SUPFAM" id="SSF53383">
    <property type="entry name" value="PLP-dependent transferases"/>
    <property type="match status" value="1"/>
</dbReference>
<evidence type="ECO:0000256" key="3">
    <source>
        <dbReference type="ARBA" id="ARBA00007970"/>
    </source>
</evidence>
<keyword evidence="5 9" id="KW-0032">Aminotransferase</keyword>
<comment type="pathway">
    <text evidence="2 9">Amino-acid biosynthesis; L-histidine biosynthesis; L-histidine from 5-phospho-alpha-D-ribose 1-diphosphate: step 7/9.</text>
</comment>
<dbReference type="HAMAP" id="MF_01023">
    <property type="entry name" value="HisC_aminotrans_2"/>
    <property type="match status" value="1"/>
</dbReference>
<name>A0A369XKM2_9PROT</name>
<dbReference type="EMBL" id="QPGA01000029">
    <property type="protein sequence ID" value="RDE49965.1"/>
    <property type="molecule type" value="Genomic_DNA"/>
</dbReference>
<dbReference type="InterPro" id="IPR015424">
    <property type="entry name" value="PyrdxlP-dep_Trfase"/>
</dbReference>
<dbReference type="GO" id="GO:0030170">
    <property type="term" value="F:pyridoxal phosphate binding"/>
    <property type="evidence" value="ECO:0007669"/>
    <property type="project" value="InterPro"/>
</dbReference>
<dbReference type="InterPro" id="IPR004839">
    <property type="entry name" value="Aminotransferase_I/II_large"/>
</dbReference>
<evidence type="ECO:0000256" key="4">
    <source>
        <dbReference type="ARBA" id="ARBA00011738"/>
    </source>
</evidence>
<comment type="caution">
    <text evidence="11">The sequence shown here is derived from an EMBL/GenBank/DDBJ whole genome shotgun (WGS) entry which is preliminary data.</text>
</comment>
<accession>A0A369XKM2</accession>
<dbReference type="UniPathway" id="UPA00031">
    <property type="reaction ID" value="UER00012"/>
</dbReference>
<evidence type="ECO:0000313" key="12">
    <source>
        <dbReference type="Proteomes" id="UP000253831"/>
    </source>
</evidence>
<dbReference type="Gene3D" id="3.40.640.10">
    <property type="entry name" value="Type I PLP-dependent aspartate aminotransferase-like (Major domain)"/>
    <property type="match status" value="1"/>
</dbReference>
<dbReference type="PANTHER" id="PTHR43643:SF3">
    <property type="entry name" value="HISTIDINOL-PHOSPHATE AMINOTRANSFERASE"/>
    <property type="match status" value="1"/>
</dbReference>
<keyword evidence="6 9" id="KW-0808">Transferase</keyword>
<dbReference type="NCBIfam" id="TIGR01141">
    <property type="entry name" value="hisC"/>
    <property type="match status" value="1"/>
</dbReference>
<dbReference type="GO" id="GO:0004400">
    <property type="term" value="F:histidinol-phosphate transaminase activity"/>
    <property type="evidence" value="ECO:0007669"/>
    <property type="project" value="UniProtKB-UniRule"/>
</dbReference>
<evidence type="ECO:0000256" key="8">
    <source>
        <dbReference type="ARBA" id="ARBA00047481"/>
    </source>
</evidence>
<protein>
    <recommendedName>
        <fullName evidence="9">Histidinol-phosphate aminotransferase</fullName>
        <ecNumber evidence="9">2.6.1.9</ecNumber>
    </recommendedName>
    <alternativeName>
        <fullName evidence="9">Imidazole acetol-phosphate transaminase</fullName>
    </alternativeName>
</protein>
<dbReference type="Pfam" id="PF00155">
    <property type="entry name" value="Aminotran_1_2"/>
    <property type="match status" value="1"/>
</dbReference>
<evidence type="ECO:0000256" key="1">
    <source>
        <dbReference type="ARBA" id="ARBA00001933"/>
    </source>
</evidence>
<evidence type="ECO:0000256" key="7">
    <source>
        <dbReference type="ARBA" id="ARBA00022898"/>
    </source>
</evidence>
<dbReference type="EC" id="2.6.1.9" evidence="9"/>
<feature type="modified residue" description="N6-(pyridoxal phosphate)lysine" evidence="9">
    <location>
        <position position="226"/>
    </location>
</feature>
<reference evidence="11 12" key="1">
    <citation type="submission" date="2018-05" db="EMBL/GenBank/DDBJ databases">
        <title>Integrated omic analyses show evidence that a Ca. Accumulibacter phosphatis strain performs denitrification under micro-aerobic conditions.</title>
        <authorList>
            <person name="Camejo P.Y."/>
            <person name="Katherine M.D."/>
            <person name="Daniel N.R."/>
        </authorList>
    </citation>
    <scope>NUCLEOTIDE SEQUENCE [LARGE SCALE GENOMIC DNA]</scope>
    <source>
        <strain evidence="11">UW-LDO-IC</strain>
    </source>
</reference>
<evidence type="ECO:0000256" key="6">
    <source>
        <dbReference type="ARBA" id="ARBA00022679"/>
    </source>
</evidence>
<evidence type="ECO:0000259" key="10">
    <source>
        <dbReference type="Pfam" id="PF00155"/>
    </source>
</evidence>